<dbReference type="InterPro" id="IPR036890">
    <property type="entry name" value="HATPase_C_sf"/>
</dbReference>
<comment type="caution">
    <text evidence="10">The sequence shown here is derived from an EMBL/GenBank/DDBJ whole genome shotgun (WGS) entry which is preliminary data.</text>
</comment>
<keyword evidence="7 8" id="KW-1133">Transmembrane helix</keyword>
<evidence type="ECO:0000313" key="11">
    <source>
        <dbReference type="Proteomes" id="UP000280792"/>
    </source>
</evidence>
<evidence type="ECO:0000256" key="4">
    <source>
        <dbReference type="ARBA" id="ARBA00022475"/>
    </source>
</evidence>
<keyword evidence="5" id="KW-0597">Phosphoprotein</keyword>
<feature type="domain" description="Histidine kinase" evidence="9">
    <location>
        <begin position="249"/>
        <end position="499"/>
    </location>
</feature>
<evidence type="ECO:0000256" key="3">
    <source>
        <dbReference type="ARBA" id="ARBA00012438"/>
    </source>
</evidence>
<dbReference type="InterPro" id="IPR036097">
    <property type="entry name" value="HisK_dim/P_sf"/>
</dbReference>
<dbReference type="InterPro" id="IPR005467">
    <property type="entry name" value="His_kinase_dom"/>
</dbReference>
<dbReference type="InterPro" id="IPR003594">
    <property type="entry name" value="HATPase_dom"/>
</dbReference>
<dbReference type="PRINTS" id="PR00344">
    <property type="entry name" value="BCTRLSENSOR"/>
</dbReference>
<evidence type="ECO:0000256" key="1">
    <source>
        <dbReference type="ARBA" id="ARBA00000085"/>
    </source>
</evidence>
<name>A0A3P3VR59_9GAMM</name>
<keyword evidence="8" id="KW-0472">Membrane</keyword>
<dbReference type="InterPro" id="IPR029151">
    <property type="entry name" value="Sensor-like_sf"/>
</dbReference>
<dbReference type="SMART" id="SM00388">
    <property type="entry name" value="HisKA"/>
    <property type="match status" value="1"/>
</dbReference>
<keyword evidence="11" id="KW-1185">Reference proteome</keyword>
<evidence type="ECO:0000256" key="5">
    <source>
        <dbReference type="ARBA" id="ARBA00022553"/>
    </source>
</evidence>
<dbReference type="AlphaFoldDB" id="A0A3P3VR59"/>
<feature type="transmembrane region" description="Helical" evidence="8">
    <location>
        <begin position="192"/>
        <end position="214"/>
    </location>
</feature>
<evidence type="ECO:0000256" key="6">
    <source>
        <dbReference type="ARBA" id="ARBA00022692"/>
    </source>
</evidence>
<dbReference type="SUPFAM" id="SSF103190">
    <property type="entry name" value="Sensory domain-like"/>
    <property type="match status" value="1"/>
</dbReference>
<reference evidence="10 11" key="1">
    <citation type="submission" date="2018-08" db="EMBL/GenBank/DDBJ databases">
        <authorList>
            <person name="Khan S.A."/>
        </authorList>
    </citation>
    <scope>NUCLEOTIDE SEQUENCE [LARGE SCALE GENOMIC DNA]</scope>
    <source>
        <strain evidence="10 11">GTF-13</strain>
    </source>
</reference>
<evidence type="ECO:0000313" key="10">
    <source>
        <dbReference type="EMBL" id="RRJ85281.1"/>
    </source>
</evidence>
<dbReference type="InterPro" id="IPR004358">
    <property type="entry name" value="Sig_transdc_His_kin-like_C"/>
</dbReference>
<dbReference type="GO" id="GO:0005886">
    <property type="term" value="C:plasma membrane"/>
    <property type="evidence" value="ECO:0007669"/>
    <property type="project" value="UniProtKB-SubCell"/>
</dbReference>
<dbReference type="EMBL" id="QWEZ01000001">
    <property type="protein sequence ID" value="RRJ85281.1"/>
    <property type="molecule type" value="Genomic_DNA"/>
</dbReference>
<gene>
    <name evidence="10" type="ORF">D0544_09525</name>
</gene>
<dbReference type="GO" id="GO:0000155">
    <property type="term" value="F:phosphorelay sensor kinase activity"/>
    <property type="evidence" value="ECO:0007669"/>
    <property type="project" value="InterPro"/>
</dbReference>
<dbReference type="Gene3D" id="1.10.287.130">
    <property type="match status" value="1"/>
</dbReference>
<keyword evidence="4" id="KW-1003">Cell membrane</keyword>
<dbReference type="Proteomes" id="UP000280792">
    <property type="component" value="Unassembled WGS sequence"/>
</dbReference>
<dbReference type="SUPFAM" id="SSF47384">
    <property type="entry name" value="Homodimeric domain of signal transducing histidine kinase"/>
    <property type="match status" value="1"/>
</dbReference>
<dbReference type="PANTHER" id="PTHR43065:SF42">
    <property type="entry name" value="TWO-COMPONENT SENSOR PPRA"/>
    <property type="match status" value="1"/>
</dbReference>
<evidence type="ECO:0000259" key="9">
    <source>
        <dbReference type="PROSITE" id="PS50109"/>
    </source>
</evidence>
<dbReference type="Gene3D" id="3.30.565.10">
    <property type="entry name" value="Histidine kinase-like ATPase, C-terminal domain"/>
    <property type="match status" value="1"/>
</dbReference>
<comment type="catalytic activity">
    <reaction evidence="1">
        <text>ATP + protein L-histidine = ADP + protein N-phospho-L-histidine.</text>
        <dbReference type="EC" id="2.7.13.3"/>
    </reaction>
</comment>
<evidence type="ECO:0000256" key="7">
    <source>
        <dbReference type="ARBA" id="ARBA00022989"/>
    </source>
</evidence>
<dbReference type="CDD" id="cd00082">
    <property type="entry name" value="HisKA"/>
    <property type="match status" value="1"/>
</dbReference>
<dbReference type="InterPro" id="IPR003661">
    <property type="entry name" value="HisK_dim/P_dom"/>
</dbReference>
<reference evidence="10 11" key="2">
    <citation type="submission" date="2018-12" db="EMBL/GenBank/DDBJ databases">
        <title>Simiduia agarivorans gen. nov., sp. nov., a marine, agarolytic bacterium isolated from shallow coastal water from Keelung, Taiwan.</title>
        <authorList>
            <person name="Shieh W.Y."/>
        </authorList>
    </citation>
    <scope>NUCLEOTIDE SEQUENCE [LARGE SCALE GENOMIC DNA]</scope>
    <source>
        <strain evidence="10 11">GTF-13</strain>
    </source>
</reference>
<dbReference type="PROSITE" id="PS50109">
    <property type="entry name" value="HIS_KIN"/>
    <property type="match status" value="1"/>
</dbReference>
<accession>A0A3P3VR59</accession>
<evidence type="ECO:0000256" key="8">
    <source>
        <dbReference type="SAM" id="Phobius"/>
    </source>
</evidence>
<organism evidence="10 11">
    <name type="scientific">Aestuariirhabdus litorea</name>
    <dbReference type="NCBI Taxonomy" id="2528527"/>
    <lineage>
        <taxon>Bacteria</taxon>
        <taxon>Pseudomonadati</taxon>
        <taxon>Pseudomonadota</taxon>
        <taxon>Gammaproteobacteria</taxon>
        <taxon>Oceanospirillales</taxon>
        <taxon>Aestuariirhabdaceae</taxon>
        <taxon>Aestuariirhabdus</taxon>
    </lineage>
</organism>
<protein>
    <recommendedName>
        <fullName evidence="3">histidine kinase</fullName>
        <ecNumber evidence="3">2.7.13.3</ecNumber>
    </recommendedName>
</protein>
<dbReference type="EC" id="2.7.13.3" evidence="3"/>
<keyword evidence="6 8" id="KW-0812">Transmembrane</keyword>
<sequence length="502" mass="55233">MRFHLVRYFLLTSLVAFSIVAGSLAYLQNRTALDNLVAQAESSNVNLAKAFANSLWAEFEPLVNRASTLSREQLKNAPEQPHLYGLVQGMMAGTNALKVKVFNLEGLTVFSTEAAQIGDDKSKNAGYLSAVGERPASELTHRDTFSAFEQVVEDRDVISSYVPLYADGNLVGVFEIYSDMTPLIDHIDETKYLVLGSVIGLSILLYVALFLIVLRANNIIKEQAEENTRAQGHLANSDKMASLGRMVAGVAHELNTPLAFVGSNVSMMREVLEEIELPHRWGSRLIQLAGKSDQPEVLVKLDKQRYASEINNYEAMELSEVEELIDSTLSGVEQMRDLVVNLKNFTRIDRAKVSEYNLNDAIKNVFYIARSSIATTIEFEQDLGEIYPVACMPSQINQVLMNLMINAGQALGDEGKMTIRSRMEGNNVVIDVEDNGPGIKPEDLEHIFDAFYTTKGEGEGTGLGLSICKEIIAEHGGDLTVKTVVGEGSCFTVRLPVADLPN</sequence>
<dbReference type="Pfam" id="PF02518">
    <property type="entry name" value="HATPase_c"/>
    <property type="match status" value="1"/>
</dbReference>
<proteinExistence type="predicted"/>
<comment type="subcellular location">
    <subcellularLocation>
        <location evidence="2">Cell membrane</location>
        <topology evidence="2">Multi-pass membrane protein</topology>
    </subcellularLocation>
</comment>
<dbReference type="SUPFAM" id="SSF55874">
    <property type="entry name" value="ATPase domain of HSP90 chaperone/DNA topoisomerase II/histidine kinase"/>
    <property type="match status" value="1"/>
</dbReference>
<dbReference type="SMART" id="SM00387">
    <property type="entry name" value="HATPase_c"/>
    <property type="match status" value="1"/>
</dbReference>
<dbReference type="PANTHER" id="PTHR43065">
    <property type="entry name" value="SENSOR HISTIDINE KINASE"/>
    <property type="match status" value="1"/>
</dbReference>
<evidence type="ECO:0000256" key="2">
    <source>
        <dbReference type="ARBA" id="ARBA00004651"/>
    </source>
</evidence>